<evidence type="ECO:0000256" key="1">
    <source>
        <dbReference type="ARBA" id="ARBA00022763"/>
    </source>
</evidence>
<dbReference type="PANTHER" id="PTHR42942">
    <property type="entry name" value="6-O-METHYLGUANINE DNA METHYLTRANSFERASE"/>
    <property type="match status" value="1"/>
</dbReference>
<dbReference type="Proteomes" id="UP000647133">
    <property type="component" value="Unassembled WGS sequence"/>
</dbReference>
<dbReference type="InterPro" id="IPR036388">
    <property type="entry name" value="WH-like_DNA-bd_sf"/>
</dbReference>
<keyword evidence="1" id="KW-0227">DNA damage</keyword>
<dbReference type="CDD" id="cd06445">
    <property type="entry name" value="ATase"/>
    <property type="match status" value="1"/>
</dbReference>
<evidence type="ECO:0000259" key="2">
    <source>
        <dbReference type="Pfam" id="PF01035"/>
    </source>
</evidence>
<sequence>MKTDKENFFDLVYQVVRLIPRGRATSYGAIANYLGAKSGARTVGYAMNAAHTMDDVPAHRVVNRSGMLTGKHHFSPPERMQEQLEKEGIKVENDKIMDFNKVFWDPNEELRLEL</sequence>
<organism evidence="3 4">
    <name type="scientific">Echinicola arenosa</name>
    <dbReference type="NCBI Taxonomy" id="2774144"/>
    <lineage>
        <taxon>Bacteria</taxon>
        <taxon>Pseudomonadati</taxon>
        <taxon>Bacteroidota</taxon>
        <taxon>Cytophagia</taxon>
        <taxon>Cytophagales</taxon>
        <taxon>Cyclobacteriaceae</taxon>
        <taxon>Echinicola</taxon>
    </lineage>
</organism>
<dbReference type="InterPro" id="IPR036217">
    <property type="entry name" value="MethylDNA_cys_MeTrfase_DNAb"/>
</dbReference>
<proteinExistence type="predicted"/>
<dbReference type="Gene3D" id="1.10.10.10">
    <property type="entry name" value="Winged helix-like DNA-binding domain superfamily/Winged helix DNA-binding domain"/>
    <property type="match status" value="1"/>
</dbReference>
<dbReference type="SUPFAM" id="SSF46767">
    <property type="entry name" value="Methylated DNA-protein cysteine methyltransferase, C-terminal domain"/>
    <property type="match status" value="1"/>
</dbReference>
<accession>A0ABR9AGT7</accession>
<keyword evidence="4" id="KW-1185">Reference proteome</keyword>
<feature type="domain" description="Methylated-DNA-[protein]-cysteine S-methyltransferase DNA binding" evidence="2">
    <location>
        <begin position="8"/>
        <end position="89"/>
    </location>
</feature>
<gene>
    <name evidence="3" type="ORF">IFO69_04225</name>
</gene>
<dbReference type="RefSeq" id="WP_192008620.1">
    <property type="nucleotide sequence ID" value="NZ_JACYTQ010000001.1"/>
</dbReference>
<evidence type="ECO:0000313" key="4">
    <source>
        <dbReference type="Proteomes" id="UP000647133"/>
    </source>
</evidence>
<reference evidence="3 4" key="1">
    <citation type="submission" date="2020-09" db="EMBL/GenBank/DDBJ databases">
        <title>Echinicola sp. CAU 1574 isolated from sand of Sido Beach.</title>
        <authorList>
            <person name="Kim W."/>
        </authorList>
    </citation>
    <scope>NUCLEOTIDE SEQUENCE [LARGE SCALE GENOMIC DNA]</scope>
    <source>
        <strain evidence="3 4">CAU 1574</strain>
    </source>
</reference>
<protein>
    <submittedName>
        <fullName evidence="3">MGMT family protein</fullName>
    </submittedName>
</protein>
<dbReference type="InterPro" id="IPR014048">
    <property type="entry name" value="MethylDNA_cys_MeTrfase_DNA-bd"/>
</dbReference>
<name>A0ABR9AGT7_9BACT</name>
<dbReference type="Pfam" id="PF01035">
    <property type="entry name" value="DNA_binding_1"/>
    <property type="match status" value="1"/>
</dbReference>
<dbReference type="InterPro" id="IPR052520">
    <property type="entry name" value="ATL_DNA_repair"/>
</dbReference>
<dbReference type="EMBL" id="JACYTQ010000001">
    <property type="protein sequence ID" value="MBD8487951.1"/>
    <property type="molecule type" value="Genomic_DNA"/>
</dbReference>
<dbReference type="PANTHER" id="PTHR42942:SF1">
    <property type="entry name" value="ALKYLTRANSFERASE-LIKE PROTEIN 1"/>
    <property type="match status" value="1"/>
</dbReference>
<comment type="caution">
    <text evidence="3">The sequence shown here is derived from an EMBL/GenBank/DDBJ whole genome shotgun (WGS) entry which is preliminary data.</text>
</comment>
<evidence type="ECO:0000313" key="3">
    <source>
        <dbReference type="EMBL" id="MBD8487951.1"/>
    </source>
</evidence>